<gene>
    <name evidence="3" type="ordered locus">Mvan_4586</name>
</gene>
<keyword evidence="4" id="KW-1185">Reference proteome</keyword>
<dbReference type="InterPro" id="IPR000782">
    <property type="entry name" value="FAS1_domain"/>
</dbReference>
<dbReference type="STRING" id="350058.Mvan_4586"/>
<dbReference type="GO" id="GO:0007155">
    <property type="term" value="P:cell adhesion"/>
    <property type="evidence" value="ECO:0007669"/>
    <property type="project" value="TreeGrafter"/>
</dbReference>
<evidence type="ECO:0000259" key="2">
    <source>
        <dbReference type="PROSITE" id="PS50213"/>
    </source>
</evidence>
<evidence type="ECO:0000256" key="1">
    <source>
        <dbReference type="SAM" id="MobiDB-lite"/>
    </source>
</evidence>
<dbReference type="Pfam" id="PF02469">
    <property type="entry name" value="Fasciclin"/>
    <property type="match status" value="1"/>
</dbReference>
<dbReference type="SUPFAM" id="SSF82153">
    <property type="entry name" value="FAS1 domain"/>
    <property type="match status" value="1"/>
</dbReference>
<evidence type="ECO:0000313" key="4">
    <source>
        <dbReference type="Proteomes" id="UP000009159"/>
    </source>
</evidence>
<dbReference type="GO" id="GO:0050839">
    <property type="term" value="F:cell adhesion molecule binding"/>
    <property type="evidence" value="ECO:0007669"/>
    <property type="project" value="TreeGrafter"/>
</dbReference>
<dbReference type="eggNOG" id="COG2335">
    <property type="taxonomic scope" value="Bacteria"/>
</dbReference>
<dbReference type="GO" id="GO:0030198">
    <property type="term" value="P:extracellular matrix organization"/>
    <property type="evidence" value="ECO:0007669"/>
    <property type="project" value="TreeGrafter"/>
</dbReference>
<dbReference type="KEGG" id="mva:Mvan_4586"/>
<dbReference type="EMBL" id="CP000511">
    <property type="protein sequence ID" value="ABM15361.1"/>
    <property type="molecule type" value="Genomic_DNA"/>
</dbReference>
<dbReference type="HOGENOM" id="CLU_031281_3_0_11"/>
<dbReference type="InterPro" id="IPR036378">
    <property type="entry name" value="FAS1_dom_sf"/>
</dbReference>
<proteinExistence type="predicted"/>
<dbReference type="SMART" id="SM00554">
    <property type="entry name" value="FAS1"/>
    <property type="match status" value="1"/>
</dbReference>
<feature type="region of interest" description="Disordered" evidence="1">
    <location>
        <begin position="226"/>
        <end position="273"/>
    </location>
</feature>
<dbReference type="PANTHER" id="PTHR10900:SF77">
    <property type="entry name" value="FI19380P1"/>
    <property type="match status" value="1"/>
</dbReference>
<dbReference type="PANTHER" id="PTHR10900">
    <property type="entry name" value="PERIOSTIN-RELATED"/>
    <property type="match status" value="1"/>
</dbReference>
<dbReference type="GO" id="GO:0031012">
    <property type="term" value="C:extracellular matrix"/>
    <property type="evidence" value="ECO:0007669"/>
    <property type="project" value="TreeGrafter"/>
</dbReference>
<dbReference type="InterPro" id="IPR050904">
    <property type="entry name" value="Adhesion/Biosynth-related"/>
</dbReference>
<protein>
    <submittedName>
        <fullName evidence="3">Beta-Ig-H3/fasciclin</fullName>
    </submittedName>
</protein>
<dbReference type="Proteomes" id="UP000009159">
    <property type="component" value="Chromosome"/>
</dbReference>
<dbReference type="AlphaFoldDB" id="A1TDW1"/>
<feature type="compositionally biased region" description="Low complexity" evidence="1">
    <location>
        <begin position="226"/>
        <end position="253"/>
    </location>
</feature>
<dbReference type="Gene3D" id="2.30.180.10">
    <property type="entry name" value="FAS1 domain"/>
    <property type="match status" value="1"/>
</dbReference>
<organism evidence="3 4">
    <name type="scientific">Mycolicibacterium vanbaalenii (strain DSM 7251 / JCM 13017 / BCRC 16820 / KCTC 9966 / NRRL B-24157 / PYR-1)</name>
    <name type="common">Mycobacterium vanbaalenii</name>
    <dbReference type="NCBI Taxonomy" id="350058"/>
    <lineage>
        <taxon>Bacteria</taxon>
        <taxon>Bacillati</taxon>
        <taxon>Actinomycetota</taxon>
        <taxon>Actinomycetes</taxon>
        <taxon>Mycobacteriales</taxon>
        <taxon>Mycobacteriaceae</taxon>
        <taxon>Mycolicibacterium</taxon>
    </lineage>
</organism>
<reference evidence="3" key="1">
    <citation type="submission" date="2006-12" db="EMBL/GenBank/DDBJ databases">
        <title>Complete sequence of Mycobacterium vanbaalenii PYR-1.</title>
        <authorList>
            <consortium name="US DOE Joint Genome Institute"/>
            <person name="Copeland A."/>
            <person name="Lucas S."/>
            <person name="Lapidus A."/>
            <person name="Barry K."/>
            <person name="Detter J.C."/>
            <person name="Glavina del Rio T."/>
            <person name="Hammon N."/>
            <person name="Israni S."/>
            <person name="Dalin E."/>
            <person name="Tice H."/>
            <person name="Pitluck S."/>
            <person name="Singan V."/>
            <person name="Schmutz J."/>
            <person name="Larimer F."/>
            <person name="Land M."/>
            <person name="Hauser L."/>
            <person name="Kyrpides N."/>
            <person name="Anderson I.J."/>
            <person name="Miller C."/>
            <person name="Richardson P."/>
        </authorList>
    </citation>
    <scope>NUCLEOTIDE SEQUENCE [LARGE SCALE GENOMIC DNA]</scope>
    <source>
        <strain evidence="3">PYR-1</strain>
    </source>
</reference>
<feature type="compositionally biased region" description="Low complexity" evidence="1">
    <location>
        <begin position="261"/>
        <end position="273"/>
    </location>
</feature>
<feature type="domain" description="FAS1" evidence="2">
    <location>
        <begin position="88"/>
        <end position="221"/>
    </location>
</feature>
<dbReference type="GO" id="GO:0005615">
    <property type="term" value="C:extracellular space"/>
    <property type="evidence" value="ECO:0007669"/>
    <property type="project" value="TreeGrafter"/>
</dbReference>
<sequence length="273" mass="28245">MRVLDLAVTNSCTYHARRLDKRKEHTVKTRTSKAIGVAVSAAAIALSVPLAINAHAEPSTPVAEIPDPQGPDCGAFKEALPNWKGLANLPVSTALSSIPDISSFNSAISGQLNPAVNITGVLDNGPYVVFAPTNEAFAALPPEQLEVLRTDPAALTSLVYYHVFLGLLGPDDVKGQRPTQQGTEIEVTGSGGDIAVNETTKVVCGGIQAQNARIYIVDQVLNPAEAPAPITPTSTSETSSTETTTPTTPTSTETPPPAPAEAPTVPAAEAPIG</sequence>
<accession>A1TDW1</accession>
<evidence type="ECO:0000313" key="3">
    <source>
        <dbReference type="EMBL" id="ABM15361.1"/>
    </source>
</evidence>
<dbReference type="PROSITE" id="PS50213">
    <property type="entry name" value="FAS1"/>
    <property type="match status" value="1"/>
</dbReference>
<name>A1TDW1_MYCVP</name>